<evidence type="ECO:0000313" key="3">
    <source>
        <dbReference type="EMBL" id="QMS84651.1"/>
    </source>
</evidence>
<feature type="chain" id="PRO_5029647548" description="Thioredoxin domain-containing protein" evidence="2">
    <location>
        <begin position="20"/>
        <end position="817"/>
    </location>
</feature>
<dbReference type="InterPro" id="IPR019198">
    <property type="entry name" value="Beta_propeller_containing"/>
</dbReference>
<organism evidence="3 4">
    <name type="scientific">Candidatus Xianfuyuplasma coldseepsis</name>
    <dbReference type="NCBI Taxonomy" id="2782163"/>
    <lineage>
        <taxon>Bacteria</taxon>
        <taxon>Bacillati</taxon>
        <taxon>Mycoplasmatota</taxon>
        <taxon>Mollicutes</taxon>
        <taxon>Candidatus Izemoplasmatales</taxon>
        <taxon>Candidatus Izemoplasmataceae</taxon>
        <taxon>Candidatus Xianfuyuplasma</taxon>
    </lineage>
</organism>
<name>A0A7L7KPE5_9MOLU</name>
<dbReference type="InterPro" id="IPR036249">
    <property type="entry name" value="Thioredoxin-like_sf"/>
</dbReference>
<proteinExistence type="predicted"/>
<gene>
    <name evidence="3" type="ORF">G4Z02_02425</name>
</gene>
<evidence type="ECO:0008006" key="5">
    <source>
        <dbReference type="Google" id="ProtNLM"/>
    </source>
</evidence>
<evidence type="ECO:0000256" key="2">
    <source>
        <dbReference type="SAM" id="SignalP"/>
    </source>
</evidence>
<protein>
    <recommendedName>
        <fullName evidence="5">Thioredoxin domain-containing protein</fullName>
    </recommendedName>
</protein>
<feature type="signal peptide" evidence="2">
    <location>
        <begin position="1"/>
        <end position="19"/>
    </location>
</feature>
<dbReference type="Pfam" id="PF09826">
    <property type="entry name" value="Beta_propel"/>
    <property type="match status" value="1"/>
</dbReference>
<dbReference type="KEGG" id="xcl:G4Z02_02425"/>
<dbReference type="Gene3D" id="3.40.30.10">
    <property type="entry name" value="Glutaredoxin"/>
    <property type="match status" value="1"/>
</dbReference>
<dbReference type="RefSeq" id="WP_258878270.1">
    <property type="nucleotide sequence ID" value="NZ_CP048914.1"/>
</dbReference>
<keyword evidence="2" id="KW-0732">Signal</keyword>
<keyword evidence="4" id="KW-1185">Reference proteome</keyword>
<accession>A0A7L7KPE5</accession>
<evidence type="ECO:0000313" key="4">
    <source>
        <dbReference type="Proteomes" id="UP000514720"/>
    </source>
</evidence>
<dbReference type="SUPFAM" id="SSF52833">
    <property type="entry name" value="Thioredoxin-like"/>
    <property type="match status" value="1"/>
</dbReference>
<dbReference type="EMBL" id="CP048914">
    <property type="protein sequence ID" value="QMS84651.1"/>
    <property type="molecule type" value="Genomic_DNA"/>
</dbReference>
<dbReference type="AlphaFoldDB" id="A0A7L7KPE5"/>
<feature type="region of interest" description="Disordered" evidence="1">
    <location>
        <begin position="694"/>
        <end position="714"/>
    </location>
</feature>
<reference evidence="3 4" key="1">
    <citation type="submission" date="2020-02" db="EMBL/GenBank/DDBJ databases">
        <authorList>
            <person name="Zheng R.K."/>
            <person name="Sun C.M."/>
        </authorList>
    </citation>
    <scope>NUCLEOTIDE SEQUENCE [LARGE SCALE GENOMIC DNA]</scope>
    <source>
        <strain evidence="4">zrk13</strain>
    </source>
</reference>
<evidence type="ECO:0000256" key="1">
    <source>
        <dbReference type="SAM" id="MobiDB-lite"/>
    </source>
</evidence>
<dbReference type="SUPFAM" id="SSF75011">
    <property type="entry name" value="3-carboxy-cis,cis-mucoante lactonizing enzyme"/>
    <property type="match status" value="1"/>
</dbReference>
<dbReference type="Proteomes" id="UP000514720">
    <property type="component" value="Chromosome"/>
</dbReference>
<feature type="compositionally biased region" description="Acidic residues" evidence="1">
    <location>
        <begin position="694"/>
        <end position="710"/>
    </location>
</feature>
<sequence>MRRLLIAVLGLLFLTGCNALNEGKIVIPEYCSEGFHLVGDLCVENDDTTPTEAQFTSSDDLMSLVADFNERYDSASPFIATRGGWVDMEFDATAEDAPTATNDEQGSDDYSETNNQVEGVDEMDNVLTDGKYLYITNYNKVQIVLAYTIESGINNMALVEEITFDELQGDHDYFYFTGLYVDEERLLIVGHSYDYACDVYYDEKIDEEGDVTTEDDIYYQECWYYRSTTTTHVFEYDKADFSLVNEYQMSGYFVGSRKIDDNMYFVTNEYIPFYLAETDENFDLDQYLPSYNVNGQDVFLDYEDILYMDGTQPYNFTSFFGINLETKEVSTEVVLGEGGYNMYVSTNNIYFTGTSWNFNMDVLVAVEEAVEADDEEALDEIDDNPYEISTSIMKLSINDGIVDFVAETSVPGSGLDQFAFDEHNGYLRLVTTEFNWWWGWWMEDATENEINNRLYVLDEDLNVVSTLEGIGKPGESVQSVRFVGDYAYVVTFLRTDPFYVIDLSDPANPVKLSELIIPGFSDYLQPINEDYILGIGYGDNDGGTNGLKISLYDVSDKTEAVVASELIYPYSDNSYMWTSTLYNHKDLVVSVDKGIIALPYNRYEYGSTEDNWWYRYNTGVLVLNLDIEDGEISERGWVEHSESNSYDTYVYKSKFISDYLFTISSKFVMVSLLDDPETILNQVQIGESREYDYPDEEVEPVDPEVVDPDTETGTGDATETIYSDFVHVYSWDEALHMGEHEYFVYVYSPTCSACIELEEIMLEFVQSSDIEVIFLNIGDVDNLDDYPYDAYPLLARVNQMDVFEEYLGSDEIFGFIQ</sequence>
<dbReference type="PROSITE" id="PS51257">
    <property type="entry name" value="PROKAR_LIPOPROTEIN"/>
    <property type="match status" value="1"/>
</dbReference>